<comment type="caution">
    <text evidence="1">The sequence shown here is derived from an EMBL/GenBank/DDBJ whole genome shotgun (WGS) entry which is preliminary data.</text>
</comment>
<protein>
    <submittedName>
        <fullName evidence="1">Uncharacterized protein</fullName>
    </submittedName>
</protein>
<sequence length="164" mass="18220">MVLPRFDGKSFEDGEDYKVIFIHSTMLGSLIPYNVFPCDSCLSAATPSSLPPLDYFHLAVSEPGSAHTFFESCFKLLKEIQVWPPTKEIVSQEVVVVCNTIVVYLSLKVSAGYYRESSMRQMTDVISQSLGRGLFSIRCLQNIFVKHATNEEGGYGGTMVSKCI</sequence>
<dbReference type="Proteomes" id="UP000735302">
    <property type="component" value="Unassembled WGS sequence"/>
</dbReference>
<dbReference type="EMBL" id="BLXT01003727">
    <property type="protein sequence ID" value="GFO03610.1"/>
    <property type="molecule type" value="Genomic_DNA"/>
</dbReference>
<dbReference type="AlphaFoldDB" id="A0AAV4A625"/>
<keyword evidence="2" id="KW-1185">Reference proteome</keyword>
<reference evidence="1 2" key="1">
    <citation type="journal article" date="2021" name="Elife">
        <title>Chloroplast acquisition without the gene transfer in kleptoplastic sea slugs, Plakobranchus ocellatus.</title>
        <authorList>
            <person name="Maeda T."/>
            <person name="Takahashi S."/>
            <person name="Yoshida T."/>
            <person name="Shimamura S."/>
            <person name="Takaki Y."/>
            <person name="Nagai Y."/>
            <person name="Toyoda A."/>
            <person name="Suzuki Y."/>
            <person name="Arimoto A."/>
            <person name="Ishii H."/>
            <person name="Satoh N."/>
            <person name="Nishiyama T."/>
            <person name="Hasebe M."/>
            <person name="Maruyama T."/>
            <person name="Minagawa J."/>
            <person name="Obokata J."/>
            <person name="Shigenobu S."/>
        </authorList>
    </citation>
    <scope>NUCLEOTIDE SEQUENCE [LARGE SCALE GENOMIC DNA]</scope>
</reference>
<proteinExistence type="predicted"/>
<name>A0AAV4A625_9GAST</name>
<gene>
    <name evidence="1" type="ORF">PoB_003011500</name>
</gene>
<accession>A0AAV4A625</accession>
<evidence type="ECO:0000313" key="2">
    <source>
        <dbReference type="Proteomes" id="UP000735302"/>
    </source>
</evidence>
<organism evidence="1 2">
    <name type="scientific">Plakobranchus ocellatus</name>
    <dbReference type="NCBI Taxonomy" id="259542"/>
    <lineage>
        <taxon>Eukaryota</taxon>
        <taxon>Metazoa</taxon>
        <taxon>Spiralia</taxon>
        <taxon>Lophotrochozoa</taxon>
        <taxon>Mollusca</taxon>
        <taxon>Gastropoda</taxon>
        <taxon>Heterobranchia</taxon>
        <taxon>Euthyneura</taxon>
        <taxon>Panpulmonata</taxon>
        <taxon>Sacoglossa</taxon>
        <taxon>Placobranchoidea</taxon>
        <taxon>Plakobranchidae</taxon>
        <taxon>Plakobranchus</taxon>
    </lineage>
</organism>
<evidence type="ECO:0000313" key="1">
    <source>
        <dbReference type="EMBL" id="GFO03610.1"/>
    </source>
</evidence>